<organism evidence="1 2">
    <name type="scientific">Methylobacterium goesingense</name>
    <dbReference type="NCBI Taxonomy" id="243690"/>
    <lineage>
        <taxon>Bacteria</taxon>
        <taxon>Pseudomonadati</taxon>
        <taxon>Pseudomonadota</taxon>
        <taxon>Alphaproteobacteria</taxon>
        <taxon>Hyphomicrobiales</taxon>
        <taxon>Methylobacteriaceae</taxon>
        <taxon>Methylobacterium</taxon>
    </lineage>
</organism>
<protein>
    <submittedName>
        <fullName evidence="1">Uncharacterized protein</fullName>
    </submittedName>
</protein>
<name>A0ABV2L9B6_9HYPH</name>
<dbReference type="RefSeq" id="WP_238281429.1">
    <property type="nucleotide sequence ID" value="NZ_BPQL01000123.1"/>
</dbReference>
<proteinExistence type="predicted"/>
<sequence length="92" mass="10172">MALRQAAFGAVSLIPVRFEHSRVSKPFVDEGRTLYCVSSRMKGRTFGKAERPKVVIQEKAGALTIVNEDTEVCEGHRTDPLPELETLASARN</sequence>
<evidence type="ECO:0000313" key="1">
    <source>
        <dbReference type="EMBL" id="MET3693346.1"/>
    </source>
</evidence>
<comment type="caution">
    <text evidence="1">The sequence shown here is derived from an EMBL/GenBank/DDBJ whole genome shotgun (WGS) entry which is preliminary data.</text>
</comment>
<dbReference type="Proteomes" id="UP001549145">
    <property type="component" value="Unassembled WGS sequence"/>
</dbReference>
<keyword evidence="2" id="KW-1185">Reference proteome</keyword>
<evidence type="ECO:0000313" key="2">
    <source>
        <dbReference type="Proteomes" id="UP001549145"/>
    </source>
</evidence>
<accession>A0ABV2L9B6</accession>
<dbReference type="EMBL" id="JBEPMM010000007">
    <property type="protein sequence ID" value="MET3693346.1"/>
    <property type="molecule type" value="Genomic_DNA"/>
</dbReference>
<gene>
    <name evidence="1" type="ORF">ABID43_002893</name>
</gene>
<reference evidence="1 2" key="1">
    <citation type="submission" date="2024-06" db="EMBL/GenBank/DDBJ databases">
        <title>Genomic Encyclopedia of Type Strains, Phase IV (KMG-IV): sequencing the most valuable type-strain genomes for metagenomic binning, comparative biology and taxonomic classification.</title>
        <authorList>
            <person name="Goeker M."/>
        </authorList>
    </citation>
    <scope>NUCLEOTIDE SEQUENCE [LARGE SCALE GENOMIC DNA]</scope>
    <source>
        <strain evidence="1 2">DSM 21331</strain>
    </source>
</reference>